<gene>
    <name evidence="2" type="ORF">ACFFNY_13350</name>
</gene>
<dbReference type="EMBL" id="JBHMAG010000010">
    <property type="protein sequence ID" value="MFB9752546.1"/>
    <property type="molecule type" value="Genomic_DNA"/>
</dbReference>
<keyword evidence="3" id="KW-1185">Reference proteome</keyword>
<accession>A0ABV5VWD5</accession>
<proteinExistence type="predicted"/>
<feature type="region of interest" description="Disordered" evidence="1">
    <location>
        <begin position="1"/>
        <end position="22"/>
    </location>
</feature>
<reference evidence="2 3" key="1">
    <citation type="submission" date="2024-09" db="EMBL/GenBank/DDBJ databases">
        <authorList>
            <person name="Sun Q."/>
            <person name="Mori K."/>
        </authorList>
    </citation>
    <scope>NUCLEOTIDE SEQUENCE [LARGE SCALE GENOMIC DNA]</scope>
    <source>
        <strain evidence="2 3">JCM 12520</strain>
    </source>
</reference>
<dbReference type="RefSeq" id="WP_344904017.1">
    <property type="nucleotide sequence ID" value="NZ_BAAAYO010000001.1"/>
</dbReference>
<organism evidence="2 3">
    <name type="scientific">Paenibacillus hodogayensis</name>
    <dbReference type="NCBI Taxonomy" id="279208"/>
    <lineage>
        <taxon>Bacteria</taxon>
        <taxon>Bacillati</taxon>
        <taxon>Bacillota</taxon>
        <taxon>Bacilli</taxon>
        <taxon>Bacillales</taxon>
        <taxon>Paenibacillaceae</taxon>
        <taxon>Paenibacillus</taxon>
    </lineage>
</organism>
<dbReference type="CDD" id="cd15482">
    <property type="entry name" value="Sialidase_non-viral"/>
    <property type="match status" value="1"/>
</dbReference>
<evidence type="ECO:0000313" key="3">
    <source>
        <dbReference type="Proteomes" id="UP001589619"/>
    </source>
</evidence>
<name>A0ABV5VWD5_9BACL</name>
<evidence type="ECO:0000313" key="2">
    <source>
        <dbReference type="EMBL" id="MFB9752546.1"/>
    </source>
</evidence>
<sequence>MNGNLTRRAWNSGGTDGWTGETGSLAEELHIDRIAPGDREAQISWRTNGKGEGDSRACLLEVNLQAAGREPIVRRFDADEDHKSVTISGLDNGIDYRVHLTRLSGDGSAATVVGPARLFRCGLVPGTIVNYIHPEDRTYEFSGRSTASPSIVKLPDGRLVVSHDVFWMEAGQNLSMVFRSDDDGRTWRFVSYLYPCFWGKLFVHRERLYMLATSTEYGDLLIGCSEDGGDTWGAPTILMKGGTRETGGPHKAPMPVIVHRNRIWTSIDCGAWKAGGHRTGMLSAPEDADLLDAASWTTTPFLPYDPQWPGAISGGSLPNLLEGNAVVAPDGRLAVIPRYQTIGGTPNYGRTIVLYADAERPDAPLVFGKTIDFHGNMSKFTVHYDERSGKYWSLVSRVTGTNAGQRNVLALVRSADMERWEVVRDILNYEHNGWPENDRQVGFQYVDWIVDGDDLLFVSRTALNGAHNFHDANYTTFHRIPSFRD</sequence>
<protein>
    <submittedName>
        <fullName evidence="2">Exo-alpha-sialidase</fullName>
    </submittedName>
</protein>
<dbReference type="Gene3D" id="2.120.10.10">
    <property type="match status" value="1"/>
</dbReference>
<dbReference type="SUPFAM" id="SSF50939">
    <property type="entry name" value="Sialidases"/>
    <property type="match status" value="1"/>
</dbReference>
<dbReference type="InterPro" id="IPR036278">
    <property type="entry name" value="Sialidase_sf"/>
</dbReference>
<evidence type="ECO:0000256" key="1">
    <source>
        <dbReference type="SAM" id="MobiDB-lite"/>
    </source>
</evidence>
<comment type="caution">
    <text evidence="2">The sequence shown here is derived from an EMBL/GenBank/DDBJ whole genome shotgun (WGS) entry which is preliminary data.</text>
</comment>
<dbReference type="Proteomes" id="UP001589619">
    <property type="component" value="Unassembled WGS sequence"/>
</dbReference>